<evidence type="ECO:0000313" key="2">
    <source>
        <dbReference type="Proteomes" id="UP000828390"/>
    </source>
</evidence>
<sequence>MDLSPLLGEILYKIYVNVSLTVPPCLFSSGCYLCPFFQRSCLAVGFHPAGYNAR</sequence>
<gene>
    <name evidence="1" type="ORF">DPMN_012546</name>
</gene>
<evidence type="ECO:0000313" key="1">
    <source>
        <dbReference type="EMBL" id="KAH3888510.1"/>
    </source>
</evidence>
<name>A0A9D4S2U8_DREPO</name>
<dbReference type="EMBL" id="JAIWYP010000001">
    <property type="protein sequence ID" value="KAH3888510.1"/>
    <property type="molecule type" value="Genomic_DNA"/>
</dbReference>
<protein>
    <submittedName>
        <fullName evidence="1">Uncharacterized protein</fullName>
    </submittedName>
</protein>
<accession>A0A9D4S2U8</accession>
<organism evidence="1 2">
    <name type="scientific">Dreissena polymorpha</name>
    <name type="common">Zebra mussel</name>
    <name type="synonym">Mytilus polymorpha</name>
    <dbReference type="NCBI Taxonomy" id="45954"/>
    <lineage>
        <taxon>Eukaryota</taxon>
        <taxon>Metazoa</taxon>
        <taxon>Spiralia</taxon>
        <taxon>Lophotrochozoa</taxon>
        <taxon>Mollusca</taxon>
        <taxon>Bivalvia</taxon>
        <taxon>Autobranchia</taxon>
        <taxon>Heteroconchia</taxon>
        <taxon>Euheterodonta</taxon>
        <taxon>Imparidentia</taxon>
        <taxon>Neoheterodontei</taxon>
        <taxon>Myida</taxon>
        <taxon>Dreissenoidea</taxon>
        <taxon>Dreissenidae</taxon>
        <taxon>Dreissena</taxon>
    </lineage>
</organism>
<keyword evidence="2" id="KW-1185">Reference proteome</keyword>
<reference evidence="1" key="2">
    <citation type="submission" date="2020-11" db="EMBL/GenBank/DDBJ databases">
        <authorList>
            <person name="McCartney M.A."/>
            <person name="Auch B."/>
            <person name="Kono T."/>
            <person name="Mallez S."/>
            <person name="Becker A."/>
            <person name="Gohl D.M."/>
            <person name="Silverstein K.A.T."/>
            <person name="Koren S."/>
            <person name="Bechman K.B."/>
            <person name="Herman A."/>
            <person name="Abrahante J.E."/>
            <person name="Garbe J."/>
        </authorList>
    </citation>
    <scope>NUCLEOTIDE SEQUENCE</scope>
    <source>
        <strain evidence="1">Duluth1</strain>
        <tissue evidence="1">Whole animal</tissue>
    </source>
</reference>
<comment type="caution">
    <text evidence="1">The sequence shown here is derived from an EMBL/GenBank/DDBJ whole genome shotgun (WGS) entry which is preliminary data.</text>
</comment>
<dbReference type="AlphaFoldDB" id="A0A9D4S2U8"/>
<proteinExistence type="predicted"/>
<dbReference type="Proteomes" id="UP000828390">
    <property type="component" value="Unassembled WGS sequence"/>
</dbReference>
<reference evidence="1" key="1">
    <citation type="journal article" date="2019" name="bioRxiv">
        <title>The Genome of the Zebra Mussel, Dreissena polymorpha: A Resource for Invasive Species Research.</title>
        <authorList>
            <person name="McCartney M.A."/>
            <person name="Auch B."/>
            <person name="Kono T."/>
            <person name="Mallez S."/>
            <person name="Zhang Y."/>
            <person name="Obille A."/>
            <person name="Becker A."/>
            <person name="Abrahante J.E."/>
            <person name="Garbe J."/>
            <person name="Badalamenti J.P."/>
            <person name="Herman A."/>
            <person name="Mangelson H."/>
            <person name="Liachko I."/>
            <person name="Sullivan S."/>
            <person name="Sone E.D."/>
            <person name="Koren S."/>
            <person name="Silverstein K.A.T."/>
            <person name="Beckman K.B."/>
            <person name="Gohl D.M."/>
        </authorList>
    </citation>
    <scope>NUCLEOTIDE SEQUENCE</scope>
    <source>
        <strain evidence="1">Duluth1</strain>
        <tissue evidence="1">Whole animal</tissue>
    </source>
</reference>